<dbReference type="NCBIfam" id="TIGR00551">
    <property type="entry name" value="nadB"/>
    <property type="match status" value="1"/>
</dbReference>
<accession>A0A538S6P6</accession>
<dbReference type="EMBL" id="VBOT01000206">
    <property type="protein sequence ID" value="TMQ47040.1"/>
    <property type="molecule type" value="Genomic_DNA"/>
</dbReference>
<evidence type="ECO:0000256" key="4">
    <source>
        <dbReference type="ARBA" id="ARBA00012173"/>
    </source>
</evidence>
<gene>
    <name evidence="15" type="primary">nadB</name>
    <name evidence="15" type="ORF">E6K73_14245</name>
</gene>
<dbReference type="InterPro" id="IPR003953">
    <property type="entry name" value="FAD-dep_OxRdtase_2_FAD-bd"/>
</dbReference>
<dbReference type="Gene3D" id="3.50.50.60">
    <property type="entry name" value="FAD/NAD(P)-binding domain"/>
    <property type="match status" value="1"/>
</dbReference>
<dbReference type="SUPFAM" id="SSF46977">
    <property type="entry name" value="Succinate dehydrogenase/fumarate reductase flavoprotein C-terminal domain"/>
    <property type="match status" value="1"/>
</dbReference>
<keyword evidence="5 12" id="KW-0285">Flavoprotein</keyword>
<dbReference type="UniPathway" id="UPA00253">
    <property type="reaction ID" value="UER00326"/>
</dbReference>
<reference evidence="15 16" key="1">
    <citation type="journal article" date="2019" name="Nat. Microbiol.">
        <title>Mediterranean grassland soil C-N compound turnover is dependent on rainfall and depth, and is mediated by genomically divergent microorganisms.</title>
        <authorList>
            <person name="Diamond S."/>
            <person name="Andeer P.F."/>
            <person name="Li Z."/>
            <person name="Crits-Christoph A."/>
            <person name="Burstein D."/>
            <person name="Anantharaman K."/>
            <person name="Lane K.R."/>
            <person name="Thomas B.C."/>
            <person name="Pan C."/>
            <person name="Northen T.R."/>
            <person name="Banfield J.F."/>
        </authorList>
    </citation>
    <scope>NUCLEOTIDE SEQUENCE [LARGE SCALE GENOMIC DNA]</scope>
    <source>
        <strain evidence="15">WS_3</strain>
    </source>
</reference>
<proteinExistence type="inferred from homology"/>
<dbReference type="GO" id="GO:0005737">
    <property type="term" value="C:cytoplasm"/>
    <property type="evidence" value="ECO:0007669"/>
    <property type="project" value="UniProtKB-SubCell"/>
</dbReference>
<dbReference type="Pfam" id="PF00890">
    <property type="entry name" value="FAD_binding_2"/>
    <property type="match status" value="1"/>
</dbReference>
<evidence type="ECO:0000313" key="15">
    <source>
        <dbReference type="EMBL" id="TMQ47040.1"/>
    </source>
</evidence>
<dbReference type="PIRSF" id="PIRSF000171">
    <property type="entry name" value="SDHA_APRA_LASPO"/>
    <property type="match status" value="1"/>
</dbReference>
<dbReference type="AlphaFoldDB" id="A0A538S6P6"/>
<name>A0A538S6P6_UNCEI</name>
<dbReference type="InterPro" id="IPR027477">
    <property type="entry name" value="Succ_DH/fumarate_Rdtase_cat_sf"/>
</dbReference>
<dbReference type="Pfam" id="PF02910">
    <property type="entry name" value="Succ_DH_flav_C"/>
    <property type="match status" value="1"/>
</dbReference>
<evidence type="ECO:0000256" key="11">
    <source>
        <dbReference type="PIRSR" id="PIRSR000171-1"/>
    </source>
</evidence>
<evidence type="ECO:0000256" key="1">
    <source>
        <dbReference type="ARBA" id="ARBA00001974"/>
    </source>
</evidence>
<evidence type="ECO:0000256" key="2">
    <source>
        <dbReference type="ARBA" id="ARBA00004950"/>
    </source>
</evidence>
<dbReference type="InterPro" id="IPR015939">
    <property type="entry name" value="Fum_Rdtase/Succ_DH_flav-like_C"/>
</dbReference>
<dbReference type="PRINTS" id="PR00368">
    <property type="entry name" value="FADPNR"/>
</dbReference>
<dbReference type="Proteomes" id="UP000320184">
    <property type="component" value="Unassembled WGS sequence"/>
</dbReference>
<comment type="cofactor">
    <cofactor evidence="1 12">
        <name>FAD</name>
        <dbReference type="ChEBI" id="CHEBI:57692"/>
    </cofactor>
</comment>
<keyword evidence="7 12" id="KW-0274">FAD</keyword>
<evidence type="ECO:0000256" key="10">
    <source>
        <dbReference type="NCBIfam" id="TIGR00551"/>
    </source>
</evidence>
<feature type="active site" description="Proton acceptor" evidence="11">
    <location>
        <position position="272"/>
    </location>
</feature>
<evidence type="ECO:0000259" key="14">
    <source>
        <dbReference type="Pfam" id="PF02910"/>
    </source>
</evidence>
<feature type="domain" description="FAD-dependent oxidoreductase 2 FAD-binding" evidence="13">
    <location>
        <begin position="5"/>
        <end position="373"/>
    </location>
</feature>
<evidence type="ECO:0000256" key="5">
    <source>
        <dbReference type="ARBA" id="ARBA00022630"/>
    </source>
</evidence>
<organism evidence="15 16">
    <name type="scientific">Eiseniibacteriota bacterium</name>
    <dbReference type="NCBI Taxonomy" id="2212470"/>
    <lineage>
        <taxon>Bacteria</taxon>
        <taxon>Candidatus Eiseniibacteriota</taxon>
    </lineage>
</organism>
<comment type="similarity">
    <text evidence="3 12">Belongs to the FAD-dependent oxidoreductase 2 family. NadB subfamily.</text>
</comment>
<dbReference type="InterPro" id="IPR005288">
    <property type="entry name" value="NadB"/>
</dbReference>
<feature type="domain" description="Fumarate reductase/succinate dehydrogenase flavoprotein-like C-terminal" evidence="14">
    <location>
        <begin position="437"/>
        <end position="520"/>
    </location>
</feature>
<evidence type="ECO:0000256" key="12">
    <source>
        <dbReference type="RuleBase" id="RU362049"/>
    </source>
</evidence>
<evidence type="ECO:0000256" key="6">
    <source>
        <dbReference type="ARBA" id="ARBA00022642"/>
    </source>
</evidence>
<evidence type="ECO:0000256" key="8">
    <source>
        <dbReference type="ARBA" id="ARBA00023002"/>
    </source>
</evidence>
<dbReference type="EC" id="1.4.3.16" evidence="4 10"/>
<keyword evidence="8 12" id="KW-0560">Oxidoreductase</keyword>
<comment type="pathway">
    <text evidence="2 12">Cofactor biosynthesis; NAD(+) biosynthesis; iminoaspartate from L-aspartate (oxidase route): step 1/1.</text>
</comment>
<evidence type="ECO:0000259" key="13">
    <source>
        <dbReference type="Pfam" id="PF00890"/>
    </source>
</evidence>
<dbReference type="SUPFAM" id="SSF51905">
    <property type="entry name" value="FAD/NAD(P)-binding domain"/>
    <property type="match status" value="1"/>
</dbReference>
<dbReference type="PANTHER" id="PTHR42716">
    <property type="entry name" value="L-ASPARTATE OXIDASE"/>
    <property type="match status" value="1"/>
</dbReference>
<dbReference type="InterPro" id="IPR036188">
    <property type="entry name" value="FAD/NAD-bd_sf"/>
</dbReference>
<sequence>MTEVDFIIIGGGVAGLRATIGLAAGRVLILTKAGPAEGNTGYAQGGIAAALGADDTPALHGADTVRAGDGLCDEAAVGVLVEEGPRYVGELLEWGARFDRDANGQPALGREAAHSVRRVLHAGDATGREIGRVLWERVRALPTVRVVDHALVTELIVTGGRVEGVVFSDREGYLQEARAAATLLATGGAGQVFRETTNPAVATGDGIALAYRAGARVADLEFVQFHPTALNRPGAPRFLISEALRGEGARLVNDRHEAFMARYHPDADLAPRDIVARSIARESDGTGGPVYLTLAHLDEAYVRRRFPTIDEMCRGVGLDLAHDFIPVGPAAHYVMGGVDTDDWSRTSLPGLYAAGEVACTGLHGANRLASNSLLEGLVFGARAAVAMQEPPRAAALKADRIVARGSWLTVRDDHHTRGSASQLRGAGLHPSRLTADAVRDLMWRSAGLFRTRDDLQSAVRALDRAQAQAFEPGLEGWRLRNLVTVAGLIARAAVRREESRGGHFRADFPTRADRSWRVHIVDEIGC</sequence>
<comment type="function">
    <text evidence="12">Catalyzes the oxidation of L-aspartate to iminoaspartate.</text>
</comment>
<dbReference type="InterPro" id="IPR037099">
    <property type="entry name" value="Fum_R/Succ_DH_flav-like_C_sf"/>
</dbReference>
<dbReference type="Gene3D" id="1.20.58.100">
    <property type="entry name" value="Fumarate reductase/succinate dehydrogenase flavoprotein-like, C-terminal domain"/>
    <property type="match status" value="1"/>
</dbReference>
<dbReference type="Gene3D" id="3.90.700.10">
    <property type="entry name" value="Succinate dehydrogenase/fumarate reductase flavoprotein, catalytic domain"/>
    <property type="match status" value="1"/>
</dbReference>
<keyword evidence="6 12" id="KW-0662">Pyridine nucleotide biosynthesis</keyword>
<comment type="subcellular location">
    <subcellularLocation>
        <location evidence="12">Cytoplasm</location>
    </subcellularLocation>
</comment>
<comment type="caution">
    <text evidence="15">The sequence shown here is derived from an EMBL/GenBank/DDBJ whole genome shotgun (WGS) entry which is preliminary data.</text>
</comment>
<dbReference type="PANTHER" id="PTHR42716:SF2">
    <property type="entry name" value="L-ASPARTATE OXIDASE, CHLOROPLASTIC"/>
    <property type="match status" value="1"/>
</dbReference>
<dbReference type="FunFam" id="3.90.700.10:FF:000002">
    <property type="entry name" value="L-aspartate oxidase"/>
    <property type="match status" value="1"/>
</dbReference>
<evidence type="ECO:0000313" key="16">
    <source>
        <dbReference type="Proteomes" id="UP000320184"/>
    </source>
</evidence>
<dbReference type="GO" id="GO:0008734">
    <property type="term" value="F:L-aspartate oxidase activity"/>
    <property type="evidence" value="ECO:0007669"/>
    <property type="project" value="UniProtKB-UniRule"/>
</dbReference>
<protein>
    <recommendedName>
        <fullName evidence="4 10">L-aspartate oxidase</fullName>
        <ecNumber evidence="4 10">1.4.3.16</ecNumber>
    </recommendedName>
</protein>
<evidence type="ECO:0000256" key="3">
    <source>
        <dbReference type="ARBA" id="ARBA00008562"/>
    </source>
</evidence>
<evidence type="ECO:0000256" key="7">
    <source>
        <dbReference type="ARBA" id="ARBA00022827"/>
    </source>
</evidence>
<dbReference type="GO" id="GO:0034628">
    <property type="term" value="P:'de novo' NAD+ biosynthetic process from L-aspartate"/>
    <property type="evidence" value="ECO:0007669"/>
    <property type="project" value="TreeGrafter"/>
</dbReference>
<evidence type="ECO:0000256" key="9">
    <source>
        <dbReference type="ARBA" id="ARBA00048305"/>
    </source>
</evidence>
<dbReference type="SUPFAM" id="SSF56425">
    <property type="entry name" value="Succinate dehydrogenase/fumarate reductase flavoprotein, catalytic domain"/>
    <property type="match status" value="1"/>
</dbReference>
<comment type="catalytic activity">
    <reaction evidence="9">
        <text>L-aspartate + O2 = iminosuccinate + H2O2</text>
        <dbReference type="Rhea" id="RHEA:25876"/>
        <dbReference type="ChEBI" id="CHEBI:15379"/>
        <dbReference type="ChEBI" id="CHEBI:16240"/>
        <dbReference type="ChEBI" id="CHEBI:29991"/>
        <dbReference type="ChEBI" id="CHEBI:77875"/>
        <dbReference type="EC" id="1.4.3.16"/>
    </reaction>
    <physiologicalReaction direction="left-to-right" evidence="9">
        <dbReference type="Rhea" id="RHEA:25877"/>
    </physiologicalReaction>
</comment>